<accession>A0A931E8E1</accession>
<dbReference type="Pfam" id="PF03372">
    <property type="entry name" value="Exo_endo_phos"/>
    <property type="match status" value="1"/>
</dbReference>
<keyword evidence="1" id="KW-1133">Transmembrane helix</keyword>
<keyword evidence="1" id="KW-0472">Membrane</keyword>
<dbReference type="InterPro" id="IPR005135">
    <property type="entry name" value="Endo/exonuclease/phosphatase"/>
</dbReference>
<gene>
    <name evidence="3" type="ORF">IC612_03640</name>
</gene>
<comment type="caution">
    <text evidence="3">The sequence shown here is derived from an EMBL/GenBank/DDBJ whole genome shotgun (WGS) entry which is preliminary data.</text>
</comment>
<keyword evidence="3" id="KW-0378">Hydrolase</keyword>
<dbReference type="AlphaFoldDB" id="A0A931E8E1"/>
<name>A0A931E8E1_9FLAO</name>
<dbReference type="CDD" id="cd09084">
    <property type="entry name" value="EEP-2"/>
    <property type="match status" value="1"/>
</dbReference>
<evidence type="ECO:0000259" key="2">
    <source>
        <dbReference type="Pfam" id="PF03372"/>
    </source>
</evidence>
<feature type="transmembrane region" description="Helical" evidence="1">
    <location>
        <begin position="36"/>
        <end position="59"/>
    </location>
</feature>
<keyword evidence="4" id="KW-1185">Reference proteome</keyword>
<keyword evidence="1" id="KW-0812">Transmembrane</keyword>
<dbReference type="SUPFAM" id="SSF56219">
    <property type="entry name" value="DNase I-like"/>
    <property type="match status" value="1"/>
</dbReference>
<dbReference type="EMBL" id="JADKYY010000003">
    <property type="protein sequence ID" value="MBF5026887.1"/>
    <property type="molecule type" value="Genomic_DNA"/>
</dbReference>
<keyword evidence="3" id="KW-0255">Endonuclease</keyword>
<dbReference type="RefSeq" id="WP_194738812.1">
    <property type="nucleotide sequence ID" value="NZ_JADKYY010000003.1"/>
</dbReference>
<sequence length="327" mass="36979">MALVRTVLLLVHLGVLLLAGATVLNAYIAPSTWALLNLLSLAFPVLLLLHIFLTLLWVLMLRKRTVVFALSTVLLINPIQRIVNWNSTSDQVESQLKVLTYNAKNGAYAEDSTGENLENYLAAQNADIVFLQETRLDEEKLYQHQHEVLAIRSKYPLENIRSLITDGSNSYAVSADISVKGTKIRLINIYLEPFQLKKTMVRPTRDVDTNKIKAKRLIARMLPVFRSHQEQVAMIQNAIESSPYPVLLGGDFNAVPNSYEYYHLSQSLVDPFVQVGRGLSTSFHDYKFPIRIDYLLTSQSITPRSYQVDRSIGISDHFPVIGYFSLP</sequence>
<reference evidence="3" key="1">
    <citation type="submission" date="2020-11" db="EMBL/GenBank/DDBJ databases">
        <title>Genome seq and assembly of Planobacterium sp.</title>
        <authorList>
            <person name="Chhetri G."/>
        </authorList>
    </citation>
    <scope>NUCLEOTIDE SEQUENCE</scope>
    <source>
        <strain evidence="3">GCR5</strain>
    </source>
</reference>
<dbReference type="Gene3D" id="3.60.10.10">
    <property type="entry name" value="Endonuclease/exonuclease/phosphatase"/>
    <property type="match status" value="1"/>
</dbReference>
<evidence type="ECO:0000313" key="3">
    <source>
        <dbReference type="EMBL" id="MBF5026887.1"/>
    </source>
</evidence>
<dbReference type="Proteomes" id="UP000694480">
    <property type="component" value="Unassembled WGS sequence"/>
</dbReference>
<organism evidence="3 4">
    <name type="scientific">Planobacterium oryzisoli</name>
    <dbReference type="NCBI Taxonomy" id="2771435"/>
    <lineage>
        <taxon>Bacteria</taxon>
        <taxon>Pseudomonadati</taxon>
        <taxon>Bacteroidota</taxon>
        <taxon>Flavobacteriia</taxon>
        <taxon>Flavobacteriales</taxon>
        <taxon>Weeksellaceae</taxon>
        <taxon>Chryseobacterium group</taxon>
        <taxon>Chryseobacterium</taxon>
    </lineage>
</organism>
<evidence type="ECO:0000256" key="1">
    <source>
        <dbReference type="SAM" id="Phobius"/>
    </source>
</evidence>
<feature type="domain" description="Endonuclease/exonuclease/phosphatase" evidence="2">
    <location>
        <begin position="99"/>
        <end position="317"/>
    </location>
</feature>
<evidence type="ECO:0000313" key="4">
    <source>
        <dbReference type="Proteomes" id="UP000694480"/>
    </source>
</evidence>
<proteinExistence type="predicted"/>
<dbReference type="GO" id="GO:0004519">
    <property type="term" value="F:endonuclease activity"/>
    <property type="evidence" value="ECO:0007669"/>
    <property type="project" value="UniProtKB-KW"/>
</dbReference>
<protein>
    <submittedName>
        <fullName evidence="3">Endonuclease/exonuclease/phosphatase family protein</fullName>
    </submittedName>
</protein>
<dbReference type="InterPro" id="IPR036691">
    <property type="entry name" value="Endo/exonu/phosph_ase_sf"/>
</dbReference>
<keyword evidence="3" id="KW-0540">Nuclease</keyword>